<keyword evidence="5 9" id="KW-1133">Transmembrane helix</keyword>
<evidence type="ECO:0000256" key="5">
    <source>
        <dbReference type="ARBA" id="ARBA00022989"/>
    </source>
</evidence>
<evidence type="ECO:0000256" key="4">
    <source>
        <dbReference type="ARBA" id="ARBA00022692"/>
    </source>
</evidence>
<keyword evidence="2" id="KW-0813">Transport</keyword>
<feature type="transmembrane region" description="Helical" evidence="9">
    <location>
        <begin position="47"/>
        <end position="67"/>
    </location>
</feature>
<evidence type="ECO:0000313" key="10">
    <source>
        <dbReference type="EMBL" id="OEJ74875.1"/>
    </source>
</evidence>
<dbReference type="RefSeq" id="WP_069967499.1">
    <property type="nucleotide sequence ID" value="NZ_CM124774.1"/>
</dbReference>
<dbReference type="PANTHER" id="PTHR33281">
    <property type="entry name" value="UPF0187 PROTEIN YNEE"/>
    <property type="match status" value="1"/>
</dbReference>
<accession>A0A1E5QJL6</accession>
<dbReference type="EMBL" id="MJGC01000059">
    <property type="protein sequence ID" value="OEJ74875.1"/>
    <property type="molecule type" value="Genomic_DNA"/>
</dbReference>
<keyword evidence="6" id="KW-0406">Ion transport</keyword>
<comment type="similarity">
    <text evidence="8">Belongs to the anion channel-forming bestrophin (TC 1.A.46) family.</text>
</comment>
<feature type="transmembrane region" description="Helical" evidence="9">
    <location>
        <begin position="23"/>
        <end position="41"/>
    </location>
</feature>
<evidence type="ECO:0000256" key="9">
    <source>
        <dbReference type="SAM" id="Phobius"/>
    </source>
</evidence>
<dbReference type="OrthoDB" id="445589at2"/>
<dbReference type="PANTHER" id="PTHR33281:SF19">
    <property type="entry name" value="VOLTAGE-DEPENDENT ANION CHANNEL-FORMING PROTEIN YNEE"/>
    <property type="match status" value="1"/>
</dbReference>
<proteinExistence type="inferred from homology"/>
<dbReference type="GO" id="GO:0005254">
    <property type="term" value="F:chloride channel activity"/>
    <property type="evidence" value="ECO:0007669"/>
    <property type="project" value="InterPro"/>
</dbReference>
<evidence type="ECO:0008006" key="11">
    <source>
        <dbReference type="Google" id="ProtNLM"/>
    </source>
</evidence>
<evidence type="ECO:0000256" key="3">
    <source>
        <dbReference type="ARBA" id="ARBA00022475"/>
    </source>
</evidence>
<keyword evidence="7 9" id="KW-0472">Membrane</keyword>
<name>A0A1E5QJL6_9CYAN</name>
<evidence type="ECO:0000256" key="7">
    <source>
        <dbReference type="ARBA" id="ARBA00023136"/>
    </source>
</evidence>
<comment type="caution">
    <text evidence="10">The sequence shown here is derived from an EMBL/GenBank/DDBJ whole genome shotgun (WGS) entry which is preliminary data.</text>
</comment>
<evidence type="ECO:0000256" key="2">
    <source>
        <dbReference type="ARBA" id="ARBA00022448"/>
    </source>
</evidence>
<gene>
    <name evidence="10" type="ORF">BH720_12275</name>
</gene>
<sequence length="313" mass="35228">MVISQWKWFRTATQLKGSVLKAVLPRVFLCGIFGFVVSALYKQGWAVNWPTADSLIPSLVLGLLLVFRTNTAYDRFWEGRKAWGSIIISVRNLARQIWVSIPEPEPEDRQAKIEALRLLLAFAVATKLHLRGEPVTNELAAFMPLSRYEKLQGMNNPPLEVAFWIGDYLQQQHRRDRLSIQQLTAMYGLLDNLVAALSACERIQKTPIPLAYVIHLKQLLLIYCLSLPFQMVKTQGWQTGLTVALVSFALLGIEEIGIEIEDPFGHDANDLPLDAICGTMQRNIEDLISLSPSFYTVPEALTVTSLLDASEDF</sequence>
<dbReference type="GO" id="GO:0005886">
    <property type="term" value="C:plasma membrane"/>
    <property type="evidence" value="ECO:0007669"/>
    <property type="project" value="UniProtKB-SubCell"/>
</dbReference>
<keyword evidence="4 9" id="KW-0812">Transmembrane</keyword>
<evidence type="ECO:0000256" key="1">
    <source>
        <dbReference type="ARBA" id="ARBA00004651"/>
    </source>
</evidence>
<evidence type="ECO:0000256" key="8">
    <source>
        <dbReference type="ARBA" id="ARBA00034708"/>
    </source>
</evidence>
<reference evidence="10" key="1">
    <citation type="submission" date="2016-09" db="EMBL/GenBank/DDBJ databases">
        <title>Draft genome of thermotolerant cyanobacterium Desertifilum sp. strain IPPAS B-1220.</title>
        <authorList>
            <person name="Sinetova M.A."/>
            <person name="Bolakhan K."/>
            <person name="Zayadan B.K."/>
            <person name="Mironov K.S."/>
            <person name="Ustinova V."/>
            <person name="Kupriyanova E.V."/>
            <person name="Sidorov R.A."/>
            <person name="Skrypnik A.N."/>
            <person name="Gogoleva N.E."/>
            <person name="Gogolev Y.V."/>
            <person name="Los D.A."/>
        </authorList>
    </citation>
    <scope>NUCLEOTIDE SEQUENCE [LARGE SCALE GENOMIC DNA]</scope>
    <source>
        <strain evidence="10">IPPAS B-1220</strain>
    </source>
</reference>
<organism evidence="10">
    <name type="scientific">Desertifilum tharense IPPAS B-1220</name>
    <dbReference type="NCBI Taxonomy" id="1781255"/>
    <lineage>
        <taxon>Bacteria</taxon>
        <taxon>Bacillati</taxon>
        <taxon>Cyanobacteriota</taxon>
        <taxon>Cyanophyceae</taxon>
        <taxon>Desertifilales</taxon>
        <taxon>Desertifilaceae</taxon>
        <taxon>Desertifilum</taxon>
    </lineage>
</organism>
<protein>
    <recommendedName>
        <fullName evidence="11">Bestrophin</fullName>
    </recommendedName>
</protein>
<dbReference type="InterPro" id="IPR044669">
    <property type="entry name" value="YneE/VCCN1/2-like"/>
</dbReference>
<dbReference type="AlphaFoldDB" id="A0A1E5QJL6"/>
<keyword evidence="3" id="KW-1003">Cell membrane</keyword>
<dbReference type="Pfam" id="PF25539">
    <property type="entry name" value="Bestrophin_2"/>
    <property type="match status" value="1"/>
</dbReference>
<comment type="subcellular location">
    <subcellularLocation>
        <location evidence="1">Cell membrane</location>
        <topology evidence="1">Multi-pass membrane protein</topology>
    </subcellularLocation>
</comment>
<evidence type="ECO:0000256" key="6">
    <source>
        <dbReference type="ARBA" id="ARBA00023065"/>
    </source>
</evidence>